<keyword evidence="2" id="KW-1185">Reference proteome</keyword>
<evidence type="ECO:0000313" key="2">
    <source>
        <dbReference type="Proteomes" id="UP000799324"/>
    </source>
</evidence>
<name>A0A6A6T5U2_9PLEO</name>
<organism evidence="1 2">
    <name type="scientific">Lophiostoma macrostomum CBS 122681</name>
    <dbReference type="NCBI Taxonomy" id="1314788"/>
    <lineage>
        <taxon>Eukaryota</taxon>
        <taxon>Fungi</taxon>
        <taxon>Dikarya</taxon>
        <taxon>Ascomycota</taxon>
        <taxon>Pezizomycotina</taxon>
        <taxon>Dothideomycetes</taxon>
        <taxon>Pleosporomycetidae</taxon>
        <taxon>Pleosporales</taxon>
        <taxon>Lophiostomataceae</taxon>
        <taxon>Lophiostoma</taxon>
    </lineage>
</organism>
<protein>
    <recommendedName>
        <fullName evidence="3">F-box domain-containing protein</fullName>
    </recommendedName>
</protein>
<dbReference type="AlphaFoldDB" id="A0A6A6T5U2"/>
<evidence type="ECO:0008006" key="3">
    <source>
        <dbReference type="Google" id="ProtNLM"/>
    </source>
</evidence>
<sequence>MPLPLELVLNIITCSLPRDPSVLLSASHPTTQTLLAFTLVCHETRRVASRYLRQHCVYLSSEARLRSLLLQLPQRSHLRNIPSLLLAPFGDTIDDQPTATFVRELFHYTCGALKRLIIDIPLRSLHPMDDHLDVRRILREGFLALENLEEFVSVRDELYLCPDRSSYSLYWKCWPNLRRLALYNVDADTPFWRSVASMPKLQTLVLTRADGLQYWNIKQQYCKDSMIPIKVLLVNVEEEQIRYGNLRRQGWDRFDPQKRMSIMTYNVPSLYVDEDPIEICQEYVKTGAENGTLWSWEGELIQHMPVIGPAATAVRLLEPQEPSDCS</sequence>
<dbReference type="Proteomes" id="UP000799324">
    <property type="component" value="Unassembled WGS sequence"/>
</dbReference>
<evidence type="ECO:0000313" key="1">
    <source>
        <dbReference type="EMBL" id="KAF2654283.1"/>
    </source>
</evidence>
<reference evidence="1" key="1">
    <citation type="journal article" date="2020" name="Stud. Mycol.">
        <title>101 Dothideomycetes genomes: a test case for predicting lifestyles and emergence of pathogens.</title>
        <authorList>
            <person name="Haridas S."/>
            <person name="Albert R."/>
            <person name="Binder M."/>
            <person name="Bloem J."/>
            <person name="Labutti K."/>
            <person name="Salamov A."/>
            <person name="Andreopoulos B."/>
            <person name="Baker S."/>
            <person name="Barry K."/>
            <person name="Bills G."/>
            <person name="Bluhm B."/>
            <person name="Cannon C."/>
            <person name="Castanera R."/>
            <person name="Culley D."/>
            <person name="Daum C."/>
            <person name="Ezra D."/>
            <person name="Gonzalez J."/>
            <person name="Henrissat B."/>
            <person name="Kuo A."/>
            <person name="Liang C."/>
            <person name="Lipzen A."/>
            <person name="Lutzoni F."/>
            <person name="Magnuson J."/>
            <person name="Mondo S."/>
            <person name="Nolan M."/>
            <person name="Ohm R."/>
            <person name="Pangilinan J."/>
            <person name="Park H.-J."/>
            <person name="Ramirez L."/>
            <person name="Alfaro M."/>
            <person name="Sun H."/>
            <person name="Tritt A."/>
            <person name="Yoshinaga Y."/>
            <person name="Zwiers L.-H."/>
            <person name="Turgeon B."/>
            <person name="Goodwin S."/>
            <person name="Spatafora J."/>
            <person name="Crous P."/>
            <person name="Grigoriev I."/>
        </authorList>
    </citation>
    <scope>NUCLEOTIDE SEQUENCE</scope>
    <source>
        <strain evidence="1">CBS 122681</strain>
    </source>
</reference>
<dbReference type="OrthoDB" id="6365676at2759"/>
<proteinExistence type="predicted"/>
<dbReference type="EMBL" id="MU004367">
    <property type="protein sequence ID" value="KAF2654283.1"/>
    <property type="molecule type" value="Genomic_DNA"/>
</dbReference>
<accession>A0A6A6T5U2</accession>
<gene>
    <name evidence="1" type="ORF">K491DRAFT_601241</name>
</gene>